<name>F7R1T0_9LACO</name>
<dbReference type="RefSeq" id="WP_003695976.1">
    <property type="nucleotide sequence ID" value="NZ_AFOJ01000006.1"/>
</dbReference>
<sequence length="95" mass="11020">MTKEQLEQGYRKEIEYQRHMLENLSRWMNLWFMLVGIGVVLIYSLSKETFFLVCGIVAVSVGILGMLVFGCGIYHGNKNLRLVIEDFKEKVSKTE</sequence>
<reference evidence="2 3" key="1">
    <citation type="journal article" date="2011" name="J. Bacteriol.">
        <title>Genome Sequence of Lactobacillus ruminis SPM0211, Isolated from a Fecal Sample from a Healthy Korean.</title>
        <authorList>
            <person name="Lee S."/>
            <person name="Cho Y.J."/>
            <person name="Lee A.H."/>
            <person name="Chun J."/>
            <person name="Ha N.J."/>
            <person name="Ko G."/>
        </authorList>
    </citation>
    <scope>NUCLEOTIDE SEQUENCE [LARGE SCALE GENOMIC DNA]</scope>
    <source>
        <strain evidence="2 3">SPM0211</strain>
    </source>
</reference>
<keyword evidence="1" id="KW-1133">Transmembrane helix</keyword>
<comment type="caution">
    <text evidence="2">The sequence shown here is derived from an EMBL/GenBank/DDBJ whole genome shotgun (WGS) entry which is preliminary data.</text>
</comment>
<keyword evidence="1" id="KW-0472">Membrane</keyword>
<keyword evidence="1" id="KW-0812">Transmembrane</keyword>
<organism evidence="2 3">
    <name type="scientific">Ligilactobacillus ruminis SPM0211</name>
    <dbReference type="NCBI Taxonomy" id="1040964"/>
    <lineage>
        <taxon>Bacteria</taxon>
        <taxon>Bacillati</taxon>
        <taxon>Bacillota</taxon>
        <taxon>Bacilli</taxon>
        <taxon>Lactobacillales</taxon>
        <taxon>Lactobacillaceae</taxon>
        <taxon>Ligilactobacillus</taxon>
    </lineage>
</organism>
<protein>
    <submittedName>
        <fullName evidence="2">LevX protein</fullName>
    </submittedName>
</protein>
<accession>F7R1T0</accession>
<dbReference type="AlphaFoldDB" id="F7R1T0"/>
<feature type="transmembrane region" description="Helical" evidence="1">
    <location>
        <begin position="50"/>
        <end position="74"/>
    </location>
</feature>
<dbReference type="EMBL" id="AFOJ01000006">
    <property type="protein sequence ID" value="EGM51342.1"/>
    <property type="molecule type" value="Genomic_DNA"/>
</dbReference>
<evidence type="ECO:0000256" key="1">
    <source>
        <dbReference type="SAM" id="Phobius"/>
    </source>
</evidence>
<feature type="transmembrane region" description="Helical" evidence="1">
    <location>
        <begin position="27"/>
        <end position="44"/>
    </location>
</feature>
<gene>
    <name evidence="2" type="ORF">LRU_01654</name>
</gene>
<evidence type="ECO:0000313" key="3">
    <source>
        <dbReference type="Proteomes" id="UP000002971"/>
    </source>
</evidence>
<proteinExistence type="predicted"/>
<dbReference type="Proteomes" id="UP000002971">
    <property type="component" value="Unassembled WGS sequence"/>
</dbReference>
<evidence type="ECO:0000313" key="2">
    <source>
        <dbReference type="EMBL" id="EGM51342.1"/>
    </source>
</evidence>